<sequence length="205" mass="22205">MKKMIIMALMLSLALQSCKDKEVADNTVAGTEAEAPAAEAAKTPVYVVNEADWVETDLSGTSSLTPITVKLPKGAVLEKNGNGGVDVKINDEYVISVYAQAVSTMEELIKGNKDLTVGRTTQYVDIKLPKDEPTGFVYTYTMKPEANGFKYNPESHFFHALQTKGGAFFSLSDGNSSTMDANKVYTEEAALKAYEIIKASAKVKE</sequence>
<evidence type="ECO:0008006" key="3">
    <source>
        <dbReference type="Google" id="ProtNLM"/>
    </source>
</evidence>
<dbReference type="PROSITE" id="PS51257">
    <property type="entry name" value="PROKAR_LIPOPROTEIN"/>
    <property type="match status" value="1"/>
</dbReference>
<evidence type="ECO:0000313" key="1">
    <source>
        <dbReference type="EMBL" id="AWH84765.1"/>
    </source>
</evidence>
<name>A0A2S1QWJ1_9FLAO</name>
<accession>A0A2S1QWJ1</accession>
<dbReference type="OrthoDB" id="9932063at2"/>
<dbReference type="RefSeq" id="WP_108777471.1">
    <property type="nucleotide sequence ID" value="NZ_CP029186.1"/>
</dbReference>
<gene>
    <name evidence="1" type="ORF">HYN59_06345</name>
</gene>
<dbReference type="KEGG" id="falb:HYN59_06345"/>
<dbReference type="EMBL" id="CP029186">
    <property type="protein sequence ID" value="AWH84765.1"/>
    <property type="molecule type" value="Genomic_DNA"/>
</dbReference>
<proteinExistence type="predicted"/>
<dbReference type="Proteomes" id="UP000244929">
    <property type="component" value="Chromosome"/>
</dbReference>
<organism evidence="1 2">
    <name type="scientific">Flavobacterium album</name>
    <dbReference type="NCBI Taxonomy" id="2175091"/>
    <lineage>
        <taxon>Bacteria</taxon>
        <taxon>Pseudomonadati</taxon>
        <taxon>Bacteroidota</taxon>
        <taxon>Flavobacteriia</taxon>
        <taxon>Flavobacteriales</taxon>
        <taxon>Flavobacteriaceae</taxon>
        <taxon>Flavobacterium</taxon>
    </lineage>
</organism>
<evidence type="ECO:0000313" key="2">
    <source>
        <dbReference type="Proteomes" id="UP000244929"/>
    </source>
</evidence>
<dbReference type="AlphaFoldDB" id="A0A2S1QWJ1"/>
<reference evidence="1 2" key="1">
    <citation type="submission" date="2018-04" db="EMBL/GenBank/DDBJ databases">
        <title>Genome sequencing of Flavobacterium sp. HYN0059.</title>
        <authorList>
            <person name="Yi H."/>
            <person name="Baek C."/>
        </authorList>
    </citation>
    <scope>NUCLEOTIDE SEQUENCE [LARGE SCALE GENOMIC DNA]</scope>
    <source>
        <strain evidence="1 2">HYN0059</strain>
    </source>
</reference>
<keyword evidence="2" id="KW-1185">Reference proteome</keyword>
<protein>
    <recommendedName>
        <fullName evidence="3">Lipoprotein</fullName>
    </recommendedName>
</protein>